<reference evidence="3 4" key="1">
    <citation type="submission" date="2017-07" db="EMBL/GenBank/DDBJ databases">
        <title>Flavobacterium cyanobacteriorum sp. nov., isolated from cyanobacterial aggregates in a eutrophic lake.</title>
        <authorList>
            <person name="Cai H."/>
        </authorList>
    </citation>
    <scope>NUCLEOTIDE SEQUENCE [LARGE SCALE GENOMIC DNA]</scope>
    <source>
        <strain evidence="3 4">TH167</strain>
    </source>
</reference>
<evidence type="ECO:0000256" key="1">
    <source>
        <dbReference type="SAM" id="Coils"/>
    </source>
</evidence>
<protein>
    <recommendedName>
        <fullName evidence="2">Peptidase S74 domain-containing protein</fullName>
    </recommendedName>
</protein>
<dbReference type="PROSITE" id="PS51688">
    <property type="entry name" value="ICA"/>
    <property type="match status" value="1"/>
</dbReference>
<feature type="domain" description="Peptidase S74" evidence="2">
    <location>
        <begin position="77"/>
        <end position="182"/>
    </location>
</feature>
<proteinExistence type="predicted"/>
<name>A0A255ZQE1_9FLAO</name>
<dbReference type="Proteomes" id="UP000216035">
    <property type="component" value="Unassembled WGS sequence"/>
</dbReference>
<keyword evidence="1" id="KW-0175">Coiled coil</keyword>
<dbReference type="AlphaFoldDB" id="A0A255ZQE1"/>
<dbReference type="Pfam" id="PF13884">
    <property type="entry name" value="Peptidase_S74"/>
    <property type="match status" value="1"/>
</dbReference>
<feature type="coiled-coil region" evidence="1">
    <location>
        <begin position="161"/>
        <end position="209"/>
    </location>
</feature>
<keyword evidence="4" id="KW-1185">Reference proteome</keyword>
<organism evidence="3 4">
    <name type="scientific">Flavobacterium aurantiibacter</name>
    <dbReference type="NCBI Taxonomy" id="2023067"/>
    <lineage>
        <taxon>Bacteria</taxon>
        <taxon>Pseudomonadati</taxon>
        <taxon>Bacteroidota</taxon>
        <taxon>Flavobacteriia</taxon>
        <taxon>Flavobacteriales</taxon>
        <taxon>Flavobacteriaceae</taxon>
        <taxon>Flavobacterium</taxon>
    </lineage>
</organism>
<evidence type="ECO:0000259" key="2">
    <source>
        <dbReference type="PROSITE" id="PS51688"/>
    </source>
</evidence>
<accession>A0A255ZQE1</accession>
<dbReference type="InterPro" id="IPR030392">
    <property type="entry name" value="S74_ICA"/>
</dbReference>
<sequence length="209" mass="22609">MRLCPNVAASNLSNATAIGTRALAGANNTIVLGSINGVNGATANVNVGIGTTTPNGRFELGVDEGRKPGTSTWTVTSDQRLKNVTGTYSKGLSDIVKLNPVTYRYKNNGKRTFDPEVLQTEYAGFLAQEVQTIFPETVGTDRDGFLNFNIHSILIASVNALKELNNSKIDLENKAKALESENANLKAKLDQQQKQIDTILQRLSNLENK</sequence>
<evidence type="ECO:0000313" key="4">
    <source>
        <dbReference type="Proteomes" id="UP000216035"/>
    </source>
</evidence>
<gene>
    <name evidence="3" type="ORF">CHX27_09030</name>
</gene>
<dbReference type="OrthoDB" id="1488700at2"/>
<dbReference type="EMBL" id="NOXX01000199">
    <property type="protein sequence ID" value="OYQ43713.1"/>
    <property type="molecule type" value="Genomic_DNA"/>
</dbReference>
<comment type="caution">
    <text evidence="3">The sequence shown here is derived from an EMBL/GenBank/DDBJ whole genome shotgun (WGS) entry which is preliminary data.</text>
</comment>
<evidence type="ECO:0000313" key="3">
    <source>
        <dbReference type="EMBL" id="OYQ43713.1"/>
    </source>
</evidence>